<gene>
    <name evidence="1" type="ORF">QJT81_07740</name>
</gene>
<organism evidence="1">
    <name type="scientific">Candidatus Thiothrix putei</name>
    <dbReference type="NCBI Taxonomy" id="3080811"/>
    <lineage>
        <taxon>Bacteria</taxon>
        <taxon>Pseudomonadati</taxon>
        <taxon>Pseudomonadota</taxon>
        <taxon>Gammaproteobacteria</taxon>
        <taxon>Thiotrichales</taxon>
        <taxon>Thiotrichaceae</taxon>
        <taxon>Thiothrix</taxon>
    </lineage>
</organism>
<dbReference type="KEGG" id="tput:QJT81_07740"/>
<dbReference type="AlphaFoldDB" id="A0AA95HHB4"/>
<sequence>MLIIADSSALVALAECDMLHLLDVLFQEIRVPLPVFEECTFPGKPHASRLAAYLADKTIDIDLSSYIFSINGLGRGELHAMALYRYLHADRFLVDDQRAKKVANLNGISTIGSVGILLRAKERGLIPAIKPHVAAIQLSGVYLSDRVVKHALELAGED</sequence>
<proteinExistence type="predicted"/>
<name>A0AA95HHB4_9GAMM</name>
<reference evidence="1" key="1">
    <citation type="journal article" date="2023" name="Int. J. Mol. Sci.">
        <title>Metagenomics Revealed a New Genus 'Candidatus Thiocaldithrix dubininis' gen. nov., sp. nov. and a New Species 'Candidatus Thiothrix putei' sp. nov. in the Family Thiotrichaceae, Some Members of Which Have Traits of Both Na+- and H+-Motive Energetics.</title>
        <authorList>
            <person name="Ravin N.V."/>
            <person name="Muntyan M.S."/>
            <person name="Smolyakov D.D."/>
            <person name="Rudenko T.S."/>
            <person name="Beletsky A.V."/>
            <person name="Mardanov A.V."/>
            <person name="Grabovich M.Y."/>
        </authorList>
    </citation>
    <scope>NUCLEOTIDE SEQUENCE</scope>
    <source>
        <strain evidence="1">GKL-02</strain>
    </source>
</reference>
<protein>
    <submittedName>
        <fullName evidence="1">DUF3368 domain-containing protein</fullName>
    </submittedName>
</protein>
<dbReference type="Pfam" id="PF11848">
    <property type="entry name" value="DUF3368"/>
    <property type="match status" value="1"/>
</dbReference>
<accession>A0AA95HHB4</accession>
<dbReference type="PANTHER" id="PTHR39550">
    <property type="entry name" value="SLL0658 PROTEIN"/>
    <property type="match status" value="1"/>
</dbReference>
<dbReference type="InterPro" id="IPR021799">
    <property type="entry name" value="PIN-like_prokaryotic"/>
</dbReference>
<evidence type="ECO:0000313" key="1">
    <source>
        <dbReference type="EMBL" id="WGZ95863.1"/>
    </source>
</evidence>
<dbReference type="Proteomes" id="UP001301326">
    <property type="component" value="Chromosome"/>
</dbReference>
<dbReference type="PANTHER" id="PTHR39550:SF1">
    <property type="entry name" value="SLL0658 PROTEIN"/>
    <property type="match status" value="1"/>
</dbReference>
<dbReference type="EMBL" id="CP124756">
    <property type="protein sequence ID" value="WGZ95863.1"/>
    <property type="molecule type" value="Genomic_DNA"/>
</dbReference>
<reference evidence="1" key="2">
    <citation type="submission" date="2023-04" db="EMBL/GenBank/DDBJ databases">
        <authorList>
            <person name="Beletskiy A.V."/>
            <person name="Mardanov A.V."/>
            <person name="Ravin N.V."/>
        </authorList>
    </citation>
    <scope>NUCLEOTIDE SEQUENCE</scope>
    <source>
        <strain evidence="1">GKL-02</strain>
    </source>
</reference>